<accession>A0AC35FRU2</accession>
<evidence type="ECO:0000313" key="1">
    <source>
        <dbReference type="Proteomes" id="UP000887580"/>
    </source>
</evidence>
<dbReference type="WBParaSite" id="PS1159_v2.g20217.t1">
    <property type="protein sequence ID" value="PS1159_v2.g20217.t1"/>
    <property type="gene ID" value="PS1159_v2.g20217"/>
</dbReference>
<protein>
    <submittedName>
        <fullName evidence="2">Uncharacterized protein</fullName>
    </submittedName>
</protein>
<sequence>MNDEIKVEIQEFLAYIRFKQMEIRFFTEYVVKRGFIFSFDELSDILESVQSNEKVKITNEDGESIYGLLPKESDAVSVIKSLLDECALFPVCWETNCKKSSTPSPLKKRIGGKCFLFYFFDFGSVYIAIYADPTNDDYLLAEMFSESDFKFTKNCKIEIV</sequence>
<dbReference type="Proteomes" id="UP000887580">
    <property type="component" value="Unplaced"/>
</dbReference>
<proteinExistence type="predicted"/>
<name>A0AC35FRU2_9BILA</name>
<reference evidence="2" key="1">
    <citation type="submission" date="2022-11" db="UniProtKB">
        <authorList>
            <consortium name="WormBaseParasite"/>
        </authorList>
    </citation>
    <scope>IDENTIFICATION</scope>
</reference>
<organism evidence="1 2">
    <name type="scientific">Panagrolaimus sp. PS1159</name>
    <dbReference type="NCBI Taxonomy" id="55785"/>
    <lineage>
        <taxon>Eukaryota</taxon>
        <taxon>Metazoa</taxon>
        <taxon>Ecdysozoa</taxon>
        <taxon>Nematoda</taxon>
        <taxon>Chromadorea</taxon>
        <taxon>Rhabditida</taxon>
        <taxon>Tylenchina</taxon>
        <taxon>Panagrolaimomorpha</taxon>
        <taxon>Panagrolaimoidea</taxon>
        <taxon>Panagrolaimidae</taxon>
        <taxon>Panagrolaimus</taxon>
    </lineage>
</organism>
<evidence type="ECO:0000313" key="2">
    <source>
        <dbReference type="WBParaSite" id="PS1159_v2.g20217.t1"/>
    </source>
</evidence>